<comment type="caution">
    <text evidence="1">The sequence shown here is derived from an EMBL/GenBank/DDBJ whole genome shotgun (WGS) entry which is preliminary data.</text>
</comment>
<keyword evidence="2" id="KW-1185">Reference proteome</keyword>
<evidence type="ECO:0000313" key="1">
    <source>
        <dbReference type="EMBL" id="TCV17172.1"/>
    </source>
</evidence>
<dbReference type="AlphaFoldDB" id="A0A4R3VUI0"/>
<reference evidence="1 2" key="1">
    <citation type="submission" date="2019-03" db="EMBL/GenBank/DDBJ databases">
        <title>Genomic Encyclopedia of Type Strains, Phase IV (KMG-IV): sequencing the most valuable type-strain genomes for metagenomic binning, comparative biology and taxonomic classification.</title>
        <authorList>
            <person name="Goeker M."/>
        </authorList>
    </citation>
    <scope>NUCLEOTIDE SEQUENCE [LARGE SCALE GENOMIC DNA]</scope>
    <source>
        <strain evidence="1 2">DSM 22362</strain>
    </source>
</reference>
<dbReference type="RefSeq" id="WP_132777249.1">
    <property type="nucleotide sequence ID" value="NZ_SMBZ01000011.1"/>
</dbReference>
<dbReference type="EMBL" id="SMBZ01000011">
    <property type="protein sequence ID" value="TCV17172.1"/>
    <property type="molecule type" value="Genomic_DNA"/>
</dbReference>
<proteinExistence type="predicted"/>
<evidence type="ECO:0000313" key="2">
    <source>
        <dbReference type="Proteomes" id="UP000295197"/>
    </source>
</evidence>
<protein>
    <submittedName>
        <fullName evidence="1">Uncharacterized protein</fullName>
    </submittedName>
</protein>
<sequence>MKKNGIESALEYGKSLTKELSPKIHYLTGYNQAVEDYNSIEADAIQDFLSTEIMVLREKNTELVEMLRKVLLFKKYQRVEDYVSIDEIEVLINSNITE</sequence>
<accession>A0A4R3VUI0</accession>
<name>A0A4R3VUI0_9SPHI</name>
<gene>
    <name evidence="1" type="ORF">EDC17_101191</name>
</gene>
<dbReference type="Proteomes" id="UP000295197">
    <property type="component" value="Unassembled WGS sequence"/>
</dbReference>
<organism evidence="1 2">
    <name type="scientific">Sphingobacterium alimentarium</name>
    <dbReference type="NCBI Taxonomy" id="797292"/>
    <lineage>
        <taxon>Bacteria</taxon>
        <taxon>Pseudomonadati</taxon>
        <taxon>Bacteroidota</taxon>
        <taxon>Sphingobacteriia</taxon>
        <taxon>Sphingobacteriales</taxon>
        <taxon>Sphingobacteriaceae</taxon>
        <taxon>Sphingobacterium</taxon>
    </lineage>
</organism>